<proteinExistence type="predicted"/>
<evidence type="ECO:0008006" key="3">
    <source>
        <dbReference type="Google" id="ProtNLM"/>
    </source>
</evidence>
<evidence type="ECO:0000313" key="1">
    <source>
        <dbReference type="EMBL" id="QFI38652.1"/>
    </source>
</evidence>
<accession>A0A5J6WQM1</accession>
<gene>
    <name evidence="1" type="ORF">FR932_12725</name>
</gene>
<dbReference type="OrthoDB" id="6198432at2"/>
<dbReference type="RefSeq" id="WP_019439481.1">
    <property type="nucleotide sequence ID" value="NZ_ALOE01000002.1"/>
</dbReference>
<dbReference type="Proteomes" id="UP000327424">
    <property type="component" value="Chromosome"/>
</dbReference>
<evidence type="ECO:0000313" key="2">
    <source>
        <dbReference type="Proteomes" id="UP000327424"/>
    </source>
</evidence>
<keyword evidence="2" id="KW-1185">Reference proteome</keyword>
<dbReference type="AlphaFoldDB" id="A0A5J6WQM1"/>
<sequence length="199" mass="22577">MFNSTLKRIFIIVTIFFTLSACSTRESADQYRGSTSQRLLTYSINELVSDLPDNSFAEFGTQSIYVRTHFISKTQALVYAEQRLKMELASRFKLNLVDSAADADIEFDFFFTSLGTDQDVYGLSVPVFWVSTDGEMPSLDILAVRMYHGVSEMYYFIKDKKTGVTTAHDGSIARSRSDKFSTPFFSFPIDSLEEKSLLD</sequence>
<dbReference type="PROSITE" id="PS51257">
    <property type="entry name" value="PROKAR_LIPOPROTEIN"/>
    <property type="match status" value="1"/>
</dbReference>
<organism evidence="1 2">
    <name type="scientific">Moritella marina ATCC 15381</name>
    <dbReference type="NCBI Taxonomy" id="1202962"/>
    <lineage>
        <taxon>Bacteria</taxon>
        <taxon>Pseudomonadati</taxon>
        <taxon>Pseudomonadota</taxon>
        <taxon>Gammaproteobacteria</taxon>
        <taxon>Alteromonadales</taxon>
        <taxon>Moritellaceae</taxon>
        <taxon>Moritella</taxon>
    </lineage>
</organism>
<dbReference type="EMBL" id="CP044399">
    <property type="protein sequence ID" value="QFI38652.1"/>
    <property type="molecule type" value="Genomic_DNA"/>
</dbReference>
<dbReference type="KEGG" id="mmaa:FR932_12725"/>
<reference evidence="1 2" key="1">
    <citation type="submission" date="2019-09" db="EMBL/GenBank/DDBJ databases">
        <title>Hybrid Assembly of the complete Genome of the Deep-Sea Bacterium Moritella marina from long Nanopore and Illumina reads.</title>
        <authorList>
            <person name="Magin S."/>
            <person name="Georgoulis A."/>
            <person name="Papadimitriou K."/>
            <person name="Iliakis G."/>
            <person name="Vorgias C.E."/>
        </authorList>
    </citation>
    <scope>NUCLEOTIDE SEQUENCE [LARGE SCALE GENOMIC DNA]</scope>
    <source>
        <strain evidence="1 2">MP-1</strain>
    </source>
</reference>
<protein>
    <recommendedName>
        <fullName evidence="3">Lipoprotein</fullName>
    </recommendedName>
</protein>
<name>A0A5J6WQM1_MORMI</name>